<evidence type="ECO:0000259" key="3">
    <source>
        <dbReference type="SMART" id="SM00829"/>
    </source>
</evidence>
<dbReference type="InterPro" id="IPR036291">
    <property type="entry name" value="NAD(P)-bd_dom_sf"/>
</dbReference>
<dbReference type="InterPro" id="IPR013154">
    <property type="entry name" value="ADH-like_N"/>
</dbReference>
<evidence type="ECO:0000256" key="1">
    <source>
        <dbReference type="ARBA" id="ARBA00022857"/>
    </source>
</evidence>
<protein>
    <recommendedName>
        <fullName evidence="3">Enoyl reductase (ER) domain-containing protein</fullName>
    </recommendedName>
</protein>
<dbReference type="VEuPathDB" id="FungiDB:PV07_07363"/>
<dbReference type="STRING" id="569365.A0A0D2CVB8"/>
<dbReference type="InterPro" id="IPR011032">
    <property type="entry name" value="GroES-like_sf"/>
</dbReference>
<dbReference type="PANTHER" id="PTHR48106">
    <property type="entry name" value="QUINONE OXIDOREDUCTASE PIG3-RELATED"/>
    <property type="match status" value="1"/>
</dbReference>
<dbReference type="Proteomes" id="UP000054466">
    <property type="component" value="Unassembled WGS sequence"/>
</dbReference>
<organism evidence="4 5">
    <name type="scientific">Cladophialophora immunda</name>
    <dbReference type="NCBI Taxonomy" id="569365"/>
    <lineage>
        <taxon>Eukaryota</taxon>
        <taxon>Fungi</taxon>
        <taxon>Dikarya</taxon>
        <taxon>Ascomycota</taxon>
        <taxon>Pezizomycotina</taxon>
        <taxon>Eurotiomycetes</taxon>
        <taxon>Chaetothyriomycetidae</taxon>
        <taxon>Chaetothyriales</taxon>
        <taxon>Herpotrichiellaceae</taxon>
        <taxon>Cladophialophora</taxon>
    </lineage>
</organism>
<dbReference type="Gene3D" id="3.90.180.10">
    <property type="entry name" value="Medium-chain alcohol dehydrogenases, catalytic domain"/>
    <property type="match status" value="1"/>
</dbReference>
<proteinExistence type="predicted"/>
<dbReference type="NCBIfam" id="TIGR02824">
    <property type="entry name" value="quinone_pig3"/>
    <property type="match status" value="1"/>
</dbReference>
<feature type="domain" description="Enoyl reductase (ER)" evidence="3">
    <location>
        <begin position="14"/>
        <end position="333"/>
    </location>
</feature>
<dbReference type="GeneID" id="27346557"/>
<gene>
    <name evidence="4" type="ORF">PV07_07363</name>
</gene>
<dbReference type="InterPro" id="IPR020843">
    <property type="entry name" value="ER"/>
</dbReference>
<name>A0A0D2CVB8_9EURO</name>
<dbReference type="PANTHER" id="PTHR48106:SF18">
    <property type="entry name" value="QUINONE OXIDOREDUCTASE PIG3"/>
    <property type="match status" value="1"/>
</dbReference>
<dbReference type="CDD" id="cd05276">
    <property type="entry name" value="p53_inducible_oxidoreductase"/>
    <property type="match status" value="1"/>
</dbReference>
<accession>A0A0D2CVB8</accession>
<dbReference type="SUPFAM" id="SSF50129">
    <property type="entry name" value="GroES-like"/>
    <property type="match status" value="1"/>
</dbReference>
<dbReference type="GO" id="GO:0016651">
    <property type="term" value="F:oxidoreductase activity, acting on NAD(P)H"/>
    <property type="evidence" value="ECO:0007669"/>
    <property type="project" value="TreeGrafter"/>
</dbReference>
<dbReference type="SMART" id="SM00829">
    <property type="entry name" value="PKS_ER"/>
    <property type="match status" value="1"/>
</dbReference>
<dbReference type="InterPro" id="IPR014189">
    <property type="entry name" value="Quinone_OxRdtase_PIG3"/>
</dbReference>
<dbReference type="HOGENOM" id="CLU_026673_3_4_1"/>
<dbReference type="Pfam" id="PF00107">
    <property type="entry name" value="ADH_zinc_N"/>
    <property type="match status" value="1"/>
</dbReference>
<sequence>MATMRAVDIRGETGPISALFINDQTPMPKPTHNQALVKIKAFGLNRMDLLQREGKYPVPPQAPKTMGVEFSGIIESFGSPSSTPGFRVGDEVFGLAYGGAYAEYIAVSTSMLIHKPKELSWEQAAGIPETWITASQALYLVGDYQTGQSVLWHAGASGVSIAGIQLSKAAGASAVYVTASTQAKIQFCKSIGATEGFNYKAGDWAEALLDHTGGKGVDLIVDFVGADYFKQNLKAAARDAHIVNLGWLSGTVVKGDIDISPFLSKRLRFEGSSLRSRDEEYQKKLRDLLVEHALPRLVDGRFKIFIEQVFEMDEIQKAHEVLESNQTMGKLICRVH</sequence>
<dbReference type="InterPro" id="IPR013149">
    <property type="entry name" value="ADH-like_C"/>
</dbReference>
<reference evidence="4 5" key="1">
    <citation type="submission" date="2015-01" db="EMBL/GenBank/DDBJ databases">
        <title>The Genome Sequence of Cladophialophora immunda CBS83496.</title>
        <authorList>
            <consortium name="The Broad Institute Genomics Platform"/>
            <person name="Cuomo C."/>
            <person name="de Hoog S."/>
            <person name="Gorbushina A."/>
            <person name="Stielow B."/>
            <person name="Teixiera M."/>
            <person name="Abouelleil A."/>
            <person name="Chapman S.B."/>
            <person name="Priest M."/>
            <person name="Young S.K."/>
            <person name="Wortman J."/>
            <person name="Nusbaum C."/>
            <person name="Birren B."/>
        </authorList>
    </citation>
    <scope>NUCLEOTIDE SEQUENCE [LARGE SCALE GENOMIC DNA]</scope>
    <source>
        <strain evidence="4 5">CBS 83496</strain>
    </source>
</reference>
<keyword evidence="5" id="KW-1185">Reference proteome</keyword>
<dbReference type="Gene3D" id="3.40.50.720">
    <property type="entry name" value="NAD(P)-binding Rossmann-like Domain"/>
    <property type="match status" value="1"/>
</dbReference>
<evidence type="ECO:0000256" key="2">
    <source>
        <dbReference type="ARBA" id="ARBA00023002"/>
    </source>
</evidence>
<dbReference type="GO" id="GO:0070402">
    <property type="term" value="F:NADPH binding"/>
    <property type="evidence" value="ECO:0007669"/>
    <property type="project" value="TreeGrafter"/>
</dbReference>
<dbReference type="OrthoDB" id="203908at2759"/>
<keyword evidence="1" id="KW-0521">NADP</keyword>
<dbReference type="AlphaFoldDB" id="A0A0D2CVB8"/>
<evidence type="ECO:0000313" key="4">
    <source>
        <dbReference type="EMBL" id="KIW27639.1"/>
    </source>
</evidence>
<dbReference type="EMBL" id="KN847043">
    <property type="protein sequence ID" value="KIW27639.1"/>
    <property type="molecule type" value="Genomic_DNA"/>
</dbReference>
<dbReference type="RefSeq" id="XP_016247855.1">
    <property type="nucleotide sequence ID" value="XM_016394436.1"/>
</dbReference>
<keyword evidence="2" id="KW-0560">Oxidoreductase</keyword>
<dbReference type="SUPFAM" id="SSF51735">
    <property type="entry name" value="NAD(P)-binding Rossmann-fold domains"/>
    <property type="match status" value="1"/>
</dbReference>
<evidence type="ECO:0000313" key="5">
    <source>
        <dbReference type="Proteomes" id="UP000054466"/>
    </source>
</evidence>
<dbReference type="Pfam" id="PF08240">
    <property type="entry name" value="ADH_N"/>
    <property type="match status" value="1"/>
</dbReference>